<evidence type="ECO:0008006" key="3">
    <source>
        <dbReference type="Google" id="ProtNLM"/>
    </source>
</evidence>
<dbReference type="KEGG" id="ccro:CMC5_043710"/>
<dbReference type="Proteomes" id="UP000067626">
    <property type="component" value="Chromosome"/>
</dbReference>
<gene>
    <name evidence="1" type="ORF">CMC5_043710</name>
</gene>
<protein>
    <recommendedName>
        <fullName evidence="3">Lipoprotein</fullName>
    </recommendedName>
</protein>
<accession>A0A0K1EI11</accession>
<evidence type="ECO:0000313" key="1">
    <source>
        <dbReference type="EMBL" id="AKT40218.1"/>
    </source>
</evidence>
<name>A0A0K1EI11_CHOCO</name>
<dbReference type="AlphaFoldDB" id="A0A0K1EI11"/>
<dbReference type="EMBL" id="CP012159">
    <property type="protein sequence ID" value="AKT40218.1"/>
    <property type="molecule type" value="Genomic_DNA"/>
</dbReference>
<dbReference type="STRING" id="52.CMC5_043710"/>
<reference evidence="1 2" key="1">
    <citation type="submission" date="2015-07" db="EMBL/GenBank/DDBJ databases">
        <title>Genome analysis of myxobacterium Chondromyces crocatus Cm c5 reveals a high potential for natural compound synthesis and the genetic basis for the loss of fruiting body formation.</title>
        <authorList>
            <person name="Zaburannyi N."/>
            <person name="Bunk B."/>
            <person name="Maier J."/>
            <person name="Overmann J."/>
            <person name="Mueller R."/>
        </authorList>
    </citation>
    <scope>NUCLEOTIDE SEQUENCE [LARGE SCALE GENOMIC DNA]</scope>
    <source>
        <strain evidence="1 2">Cm c5</strain>
    </source>
</reference>
<proteinExistence type="predicted"/>
<sequence>MRTLSLFLLLLPALTGCEHLFGKAEPEEPGEVLGVFHVVGTRASNTCGEGALGATPTWEFDVELSREEGILYWNNGAELVLGSLADDDRTFSIEASSVVDMRTEETLAYAPCSLERRDIASGKLQKAGEDEIVPGFSGSLTYRFSPTADSECMDLIEGETALFTMLPCTMVYELAAVRLAASESE</sequence>
<dbReference type="RefSeq" id="WP_050432182.1">
    <property type="nucleotide sequence ID" value="NZ_CP012159.1"/>
</dbReference>
<dbReference type="PROSITE" id="PS51257">
    <property type="entry name" value="PROKAR_LIPOPROTEIN"/>
    <property type="match status" value="1"/>
</dbReference>
<dbReference type="OrthoDB" id="5514778at2"/>
<keyword evidence="2" id="KW-1185">Reference proteome</keyword>
<evidence type="ECO:0000313" key="2">
    <source>
        <dbReference type="Proteomes" id="UP000067626"/>
    </source>
</evidence>
<organism evidence="1 2">
    <name type="scientific">Chondromyces crocatus</name>
    <dbReference type="NCBI Taxonomy" id="52"/>
    <lineage>
        <taxon>Bacteria</taxon>
        <taxon>Pseudomonadati</taxon>
        <taxon>Myxococcota</taxon>
        <taxon>Polyangia</taxon>
        <taxon>Polyangiales</taxon>
        <taxon>Polyangiaceae</taxon>
        <taxon>Chondromyces</taxon>
    </lineage>
</organism>